<dbReference type="InterPro" id="IPR008586">
    <property type="entry name" value="DUF868_pln"/>
</dbReference>
<keyword evidence="4" id="KW-1185">Reference proteome</keyword>
<dbReference type="Pfam" id="PF05910">
    <property type="entry name" value="DUF868"/>
    <property type="match status" value="1"/>
</dbReference>
<dbReference type="PANTHER" id="PTHR31972">
    <property type="entry name" value="EXPRESSED PROTEIN"/>
    <property type="match status" value="1"/>
</dbReference>
<gene>
    <name evidence="2" type="ordered locus">MTR_1g013100</name>
</gene>
<dbReference type="STRING" id="3880.A0A072VCZ6"/>
<feature type="region of interest" description="Disordered" evidence="1">
    <location>
        <begin position="1"/>
        <end position="24"/>
    </location>
</feature>
<organism evidence="2 4">
    <name type="scientific">Medicago truncatula</name>
    <name type="common">Barrel medic</name>
    <name type="synonym">Medicago tribuloides</name>
    <dbReference type="NCBI Taxonomy" id="3880"/>
    <lineage>
        <taxon>Eukaryota</taxon>
        <taxon>Viridiplantae</taxon>
        <taxon>Streptophyta</taxon>
        <taxon>Embryophyta</taxon>
        <taxon>Tracheophyta</taxon>
        <taxon>Spermatophyta</taxon>
        <taxon>Magnoliopsida</taxon>
        <taxon>eudicotyledons</taxon>
        <taxon>Gunneridae</taxon>
        <taxon>Pentapetalae</taxon>
        <taxon>rosids</taxon>
        <taxon>fabids</taxon>
        <taxon>Fabales</taxon>
        <taxon>Fabaceae</taxon>
        <taxon>Papilionoideae</taxon>
        <taxon>50 kb inversion clade</taxon>
        <taxon>NPAAA clade</taxon>
        <taxon>Hologalegina</taxon>
        <taxon>IRL clade</taxon>
        <taxon>Trifolieae</taxon>
        <taxon>Medicago</taxon>
    </lineage>
</organism>
<sequence>MTFMSSTFPSCFRPSKTTNHHHPLPSHPNLTTYIYQTNAGTISLTWSRSILGHTLQIHLQNNSSYFELNIKPYHFFNKNGSKKLSHNTLLFWNLSQASFGSKSPEPEPCSKFYIALVVKNEIVLYINNMEHARTNKFLRARDETKIPQILVLKKEHVDMEVNRNGSSSYATKTRFGGKVREVEIEIGSDCDDDNKGNNTRLLFSVDGERVLEVRKLKWKFRGNERVEIDGVSVLICWDVHDWLFENGGSDGDGHAVFMFKFEENEVGGCCGERSEFGSCKSWSSSSLSMSSNSVGGSCSVTEWSSFEESEFLVPLGFSLFVYAWRRLQ</sequence>
<evidence type="ECO:0000256" key="1">
    <source>
        <dbReference type="SAM" id="MobiDB-lite"/>
    </source>
</evidence>
<dbReference type="PANTHER" id="PTHR31972:SF78">
    <property type="entry name" value="DUF868 FAMILY PROTEIN"/>
    <property type="match status" value="1"/>
</dbReference>
<protein>
    <submittedName>
        <fullName evidence="2">DUF868 family protein</fullName>
    </submittedName>
</protein>
<dbReference type="Proteomes" id="UP000002051">
    <property type="component" value="Unassembled WGS sequence"/>
</dbReference>
<proteinExistence type="predicted"/>
<evidence type="ECO:0000313" key="3">
    <source>
        <dbReference type="EnsemblPlants" id="KEH39864"/>
    </source>
</evidence>
<dbReference type="AlphaFoldDB" id="A0A072VCZ6"/>
<evidence type="ECO:0000313" key="4">
    <source>
        <dbReference type="Proteomes" id="UP000002051"/>
    </source>
</evidence>
<reference evidence="2 4" key="1">
    <citation type="journal article" date="2011" name="Nature">
        <title>The Medicago genome provides insight into the evolution of rhizobial symbioses.</title>
        <authorList>
            <person name="Young N.D."/>
            <person name="Debelle F."/>
            <person name="Oldroyd G.E."/>
            <person name="Geurts R."/>
            <person name="Cannon S.B."/>
            <person name="Udvardi M.K."/>
            <person name="Benedito V.A."/>
            <person name="Mayer K.F."/>
            <person name="Gouzy J."/>
            <person name="Schoof H."/>
            <person name="Van de Peer Y."/>
            <person name="Proost S."/>
            <person name="Cook D.R."/>
            <person name="Meyers B.C."/>
            <person name="Spannagl M."/>
            <person name="Cheung F."/>
            <person name="De Mita S."/>
            <person name="Krishnakumar V."/>
            <person name="Gundlach H."/>
            <person name="Zhou S."/>
            <person name="Mudge J."/>
            <person name="Bharti A.K."/>
            <person name="Murray J.D."/>
            <person name="Naoumkina M.A."/>
            <person name="Rosen B."/>
            <person name="Silverstein K.A."/>
            <person name="Tang H."/>
            <person name="Rombauts S."/>
            <person name="Zhao P.X."/>
            <person name="Zhou P."/>
            <person name="Barbe V."/>
            <person name="Bardou P."/>
            <person name="Bechner M."/>
            <person name="Bellec A."/>
            <person name="Berger A."/>
            <person name="Berges H."/>
            <person name="Bidwell S."/>
            <person name="Bisseling T."/>
            <person name="Choisne N."/>
            <person name="Couloux A."/>
            <person name="Denny R."/>
            <person name="Deshpande S."/>
            <person name="Dai X."/>
            <person name="Doyle J.J."/>
            <person name="Dudez A.M."/>
            <person name="Farmer A.D."/>
            <person name="Fouteau S."/>
            <person name="Franken C."/>
            <person name="Gibelin C."/>
            <person name="Gish J."/>
            <person name="Goldstein S."/>
            <person name="Gonzalez A.J."/>
            <person name="Green P.J."/>
            <person name="Hallab A."/>
            <person name="Hartog M."/>
            <person name="Hua A."/>
            <person name="Humphray S.J."/>
            <person name="Jeong D.H."/>
            <person name="Jing Y."/>
            <person name="Jocker A."/>
            <person name="Kenton S.M."/>
            <person name="Kim D.J."/>
            <person name="Klee K."/>
            <person name="Lai H."/>
            <person name="Lang C."/>
            <person name="Lin S."/>
            <person name="Macmil S.L."/>
            <person name="Magdelenat G."/>
            <person name="Matthews L."/>
            <person name="McCorrison J."/>
            <person name="Monaghan E.L."/>
            <person name="Mun J.H."/>
            <person name="Najar F.Z."/>
            <person name="Nicholson C."/>
            <person name="Noirot C."/>
            <person name="O'Bleness M."/>
            <person name="Paule C.R."/>
            <person name="Poulain J."/>
            <person name="Prion F."/>
            <person name="Qin B."/>
            <person name="Qu C."/>
            <person name="Retzel E.F."/>
            <person name="Riddle C."/>
            <person name="Sallet E."/>
            <person name="Samain S."/>
            <person name="Samson N."/>
            <person name="Sanders I."/>
            <person name="Saurat O."/>
            <person name="Scarpelli C."/>
            <person name="Schiex T."/>
            <person name="Segurens B."/>
            <person name="Severin A.J."/>
            <person name="Sherrier D.J."/>
            <person name="Shi R."/>
            <person name="Sims S."/>
            <person name="Singer S.R."/>
            <person name="Sinharoy S."/>
            <person name="Sterck L."/>
            <person name="Viollet A."/>
            <person name="Wang B.B."/>
            <person name="Wang K."/>
            <person name="Wang M."/>
            <person name="Wang X."/>
            <person name="Warfsmann J."/>
            <person name="Weissenbach J."/>
            <person name="White D.D."/>
            <person name="White J.D."/>
            <person name="Wiley G.B."/>
            <person name="Wincker P."/>
            <person name="Xing Y."/>
            <person name="Yang L."/>
            <person name="Yao Z."/>
            <person name="Ying F."/>
            <person name="Zhai J."/>
            <person name="Zhou L."/>
            <person name="Zuber A."/>
            <person name="Denarie J."/>
            <person name="Dixon R.A."/>
            <person name="May G.D."/>
            <person name="Schwartz D.C."/>
            <person name="Rogers J."/>
            <person name="Quetier F."/>
            <person name="Town C.D."/>
            <person name="Roe B.A."/>
        </authorList>
    </citation>
    <scope>NUCLEOTIDE SEQUENCE [LARGE SCALE GENOMIC DNA]</scope>
    <source>
        <strain evidence="2">A17</strain>
        <strain evidence="3 4">cv. Jemalong A17</strain>
    </source>
</reference>
<dbReference type="HOGENOM" id="CLU_042471_1_0_1"/>
<evidence type="ECO:0000313" key="2">
    <source>
        <dbReference type="EMBL" id="KEH39864.1"/>
    </source>
</evidence>
<reference evidence="2 4" key="2">
    <citation type="journal article" date="2014" name="BMC Genomics">
        <title>An improved genome release (version Mt4.0) for the model legume Medicago truncatula.</title>
        <authorList>
            <person name="Tang H."/>
            <person name="Krishnakumar V."/>
            <person name="Bidwell S."/>
            <person name="Rosen B."/>
            <person name="Chan A."/>
            <person name="Zhou S."/>
            <person name="Gentzbittel L."/>
            <person name="Childs K.L."/>
            <person name="Yandell M."/>
            <person name="Gundlach H."/>
            <person name="Mayer K.F."/>
            <person name="Schwartz D.C."/>
            <person name="Town C.D."/>
        </authorList>
    </citation>
    <scope>GENOME REANNOTATION</scope>
    <source>
        <strain evidence="2">A17</strain>
        <strain evidence="3 4">cv. Jemalong A17</strain>
    </source>
</reference>
<accession>A0A072VCZ6</accession>
<dbReference type="EMBL" id="CM001217">
    <property type="protein sequence ID" value="KEH39864.1"/>
    <property type="molecule type" value="Genomic_DNA"/>
</dbReference>
<name>A0A072VCZ6_MEDTR</name>
<reference evidence="3" key="3">
    <citation type="submission" date="2015-04" db="UniProtKB">
        <authorList>
            <consortium name="EnsemblPlants"/>
        </authorList>
    </citation>
    <scope>IDENTIFICATION</scope>
    <source>
        <strain evidence="3">cv. Jemalong A17</strain>
    </source>
</reference>
<dbReference type="EnsemblPlants" id="KEH39864">
    <property type="protein sequence ID" value="KEH39864"/>
    <property type="gene ID" value="MTR_1g013100"/>
</dbReference>